<comment type="caution">
    <text evidence="2">The sequence shown here is derived from an EMBL/GenBank/DDBJ whole genome shotgun (WGS) entry which is preliminary data.</text>
</comment>
<dbReference type="Proteomes" id="UP000076858">
    <property type="component" value="Unassembled WGS sequence"/>
</dbReference>
<sequence length="104" mass="12352">AKVESEHAFFIRHPMEPSVKIYWLFDAPHLLKCTRNHILKHKEVQYAGETARFIYYKRMYDLEKKNHFRRAFKLTESHIHPTNFEKMNVGKAAQLLSDSVAHAL</sequence>
<evidence type="ECO:0000313" key="2">
    <source>
        <dbReference type="EMBL" id="KZR99779.1"/>
    </source>
</evidence>
<name>A0A164H6V4_9CRUS</name>
<accession>A0A164H6V4</accession>
<dbReference type="EMBL" id="LRGB01012656">
    <property type="protein sequence ID" value="KZR99779.1"/>
    <property type="molecule type" value="Genomic_DNA"/>
</dbReference>
<dbReference type="OrthoDB" id="6374543at2759"/>
<feature type="domain" description="Transposable element P transposase-like GTP-binding insertion" evidence="1">
    <location>
        <begin position="29"/>
        <end position="104"/>
    </location>
</feature>
<dbReference type="InterPro" id="IPR048366">
    <property type="entry name" value="TNP-like_GBD"/>
</dbReference>
<feature type="non-terminal residue" evidence="2">
    <location>
        <position position="104"/>
    </location>
</feature>
<evidence type="ECO:0000259" key="1">
    <source>
        <dbReference type="Pfam" id="PF21788"/>
    </source>
</evidence>
<protein>
    <recommendedName>
        <fullName evidence="1">Transposable element P transposase-like GTP-binding insertion domain-containing protein</fullName>
    </recommendedName>
</protein>
<keyword evidence="3" id="KW-1185">Reference proteome</keyword>
<organism evidence="2 3">
    <name type="scientific">Daphnia magna</name>
    <dbReference type="NCBI Taxonomy" id="35525"/>
    <lineage>
        <taxon>Eukaryota</taxon>
        <taxon>Metazoa</taxon>
        <taxon>Ecdysozoa</taxon>
        <taxon>Arthropoda</taxon>
        <taxon>Crustacea</taxon>
        <taxon>Branchiopoda</taxon>
        <taxon>Diplostraca</taxon>
        <taxon>Cladocera</taxon>
        <taxon>Anomopoda</taxon>
        <taxon>Daphniidae</taxon>
        <taxon>Daphnia</taxon>
    </lineage>
</organism>
<dbReference type="AlphaFoldDB" id="A0A164H6V4"/>
<dbReference type="Pfam" id="PF21788">
    <property type="entry name" value="TNP-like_GBD"/>
    <property type="match status" value="1"/>
</dbReference>
<evidence type="ECO:0000313" key="3">
    <source>
        <dbReference type="Proteomes" id="UP000076858"/>
    </source>
</evidence>
<proteinExistence type="predicted"/>
<gene>
    <name evidence="2" type="ORF">APZ42_004226</name>
</gene>
<feature type="non-terminal residue" evidence="2">
    <location>
        <position position="1"/>
    </location>
</feature>
<reference evidence="2 3" key="1">
    <citation type="submission" date="2016-03" db="EMBL/GenBank/DDBJ databases">
        <title>EvidentialGene: Evidence-directed Construction of Genes on Genomes.</title>
        <authorList>
            <person name="Gilbert D.G."/>
            <person name="Choi J.-H."/>
            <person name="Mockaitis K."/>
            <person name="Colbourne J."/>
            <person name="Pfrender M."/>
        </authorList>
    </citation>
    <scope>NUCLEOTIDE SEQUENCE [LARGE SCALE GENOMIC DNA]</scope>
    <source>
        <strain evidence="2 3">Xinb3</strain>
        <tissue evidence="2">Complete organism</tissue>
    </source>
</reference>